<gene>
    <name evidence="2" type="ORF">SAMN05216529_10763</name>
</gene>
<evidence type="ECO:0000313" key="3">
    <source>
        <dbReference type="Proteomes" id="UP000254051"/>
    </source>
</evidence>
<dbReference type="AlphaFoldDB" id="A0A315ZUV5"/>
<accession>A0A315ZUV5</accession>
<dbReference type="Proteomes" id="UP000254051">
    <property type="component" value="Unassembled WGS sequence"/>
</dbReference>
<dbReference type="EMBL" id="UHJJ01000007">
    <property type="protein sequence ID" value="SUQ14610.1"/>
    <property type="molecule type" value="Genomic_DNA"/>
</dbReference>
<feature type="coiled-coil region" evidence="1">
    <location>
        <begin position="55"/>
        <end position="82"/>
    </location>
</feature>
<reference evidence="3" key="1">
    <citation type="submission" date="2017-07" db="EMBL/GenBank/DDBJ databases">
        <authorList>
            <person name="Varghese N."/>
            <person name="Submissions S."/>
        </authorList>
    </citation>
    <scope>NUCLEOTIDE SEQUENCE [LARGE SCALE GENOMIC DNA]</scope>
    <source>
        <strain evidence="3">NLAE-zl-C134</strain>
    </source>
</reference>
<sequence>MKKYDVKKVMRRAWEIKNDDDCRTYNRNRSLRINGHKEIEIALFSECLKIAWAEAKRAIALAEKFEISLEKAEKMAAEETRLSIIERVDSDEIKWNMWEGHGKVRAYYNVRSWSNYRNKKGNFVDIA</sequence>
<proteinExistence type="predicted"/>
<evidence type="ECO:0000256" key="1">
    <source>
        <dbReference type="SAM" id="Coils"/>
    </source>
</evidence>
<evidence type="ECO:0000313" key="2">
    <source>
        <dbReference type="EMBL" id="SUQ14610.1"/>
    </source>
</evidence>
<keyword evidence="3" id="KW-1185">Reference proteome</keyword>
<organism evidence="2 3">
    <name type="scientific">Faecalicatena contorta</name>
    <dbReference type="NCBI Taxonomy" id="39482"/>
    <lineage>
        <taxon>Bacteria</taxon>
        <taxon>Bacillati</taxon>
        <taxon>Bacillota</taxon>
        <taxon>Clostridia</taxon>
        <taxon>Lachnospirales</taxon>
        <taxon>Lachnospiraceae</taxon>
        <taxon>Faecalicatena</taxon>
    </lineage>
</organism>
<dbReference type="RefSeq" id="WP_109711662.1">
    <property type="nucleotide sequence ID" value="NZ_QGDS01000007.1"/>
</dbReference>
<protein>
    <submittedName>
        <fullName evidence="2">Uncharacterized protein</fullName>
    </submittedName>
</protein>
<keyword evidence="1" id="KW-0175">Coiled coil</keyword>
<dbReference type="OrthoDB" id="2068468at2"/>
<name>A0A315ZUV5_9FIRM</name>